<name>A0AAP2RCV5_9EURY</name>
<reference evidence="1 2" key="1">
    <citation type="submission" date="2017-11" db="EMBL/GenBank/DDBJ databases">
        <title>Isolation and Characterization of Family Methanocellaceae Species from Potential Methane Hydrate Area Offshore Southwestern Taiwan.</title>
        <authorList>
            <person name="Zhang W.-L."/>
            <person name="Chen W.-C."/>
            <person name="Lai M.-C."/>
            <person name="Chen S.-C."/>
        </authorList>
    </citation>
    <scope>NUCLEOTIDE SEQUENCE [LARGE SCALE GENOMIC DNA]</scope>
    <source>
        <strain evidence="1 2">CWC-04</strain>
    </source>
</reference>
<evidence type="ECO:0000313" key="1">
    <source>
        <dbReference type="EMBL" id="MCD1295216.1"/>
    </source>
</evidence>
<evidence type="ECO:0000313" key="2">
    <source>
        <dbReference type="Proteomes" id="UP001320159"/>
    </source>
</evidence>
<gene>
    <name evidence="1" type="ORF">CUJ83_09420</name>
</gene>
<dbReference type="Proteomes" id="UP001320159">
    <property type="component" value="Unassembled WGS sequence"/>
</dbReference>
<comment type="caution">
    <text evidence="1">The sequence shown here is derived from an EMBL/GenBank/DDBJ whole genome shotgun (WGS) entry which is preliminary data.</text>
</comment>
<accession>A0AAP2RCV5</accession>
<protein>
    <submittedName>
        <fullName evidence="1">Uncharacterized protein</fullName>
    </submittedName>
</protein>
<dbReference type="SUPFAM" id="SSF52317">
    <property type="entry name" value="Class I glutamine amidotransferase-like"/>
    <property type="match status" value="1"/>
</dbReference>
<proteinExistence type="predicted"/>
<dbReference type="AlphaFoldDB" id="A0AAP2RCV5"/>
<sequence>MTDAAFLSDRGNVFDEYFKEQGYVCNQIGPHAFGSPFCQPCKLLIIPSGFADPKYYKVLPALDRNVEKIREFIENGGVLLVFGAMLTDYTYDWLPMNLSYHMHFKNKNVRLVKPDSPAALLKEPGMLDCDGYFTESDGDIVMELEDGKPVVVEKSIGKGYVIASALHEYPDRRFLDWACGKDRVTRTI</sequence>
<dbReference type="RefSeq" id="WP_230742065.1">
    <property type="nucleotide sequence ID" value="NZ_PGCK01000007.1"/>
</dbReference>
<dbReference type="EMBL" id="PGCK01000007">
    <property type="protein sequence ID" value="MCD1295216.1"/>
    <property type="molecule type" value="Genomic_DNA"/>
</dbReference>
<keyword evidence="2" id="KW-1185">Reference proteome</keyword>
<dbReference type="InterPro" id="IPR029062">
    <property type="entry name" value="Class_I_gatase-like"/>
</dbReference>
<dbReference type="Gene3D" id="3.40.50.880">
    <property type="match status" value="1"/>
</dbReference>
<organism evidence="1 2">
    <name type="scientific">Methanooceanicella nereidis</name>
    <dbReference type="NCBI Taxonomy" id="2052831"/>
    <lineage>
        <taxon>Archaea</taxon>
        <taxon>Methanobacteriati</taxon>
        <taxon>Methanobacteriota</taxon>
        <taxon>Stenosarchaea group</taxon>
        <taxon>Methanomicrobia</taxon>
        <taxon>Methanocellales</taxon>
        <taxon>Methanocellaceae</taxon>
        <taxon>Methanooceanicella</taxon>
    </lineage>
</organism>